<accession>A0AAV1ARU3</accession>
<name>A0AAV1ARU3_VICFA</name>
<evidence type="ECO:0000313" key="3">
    <source>
        <dbReference type="Proteomes" id="UP001157006"/>
    </source>
</evidence>
<sequence>MEGFVAQVGEDRDLAVAWSSLIPSKVSVLAWRVWQNKIPTRDNLVKRGILVESQNPCPFGCCSEESVAHTFFECPLAWTAWSEVLRWLSFSSVIHNSAFQNFIQFAGFSIRGRVFKDRISVLWFACLWTIWKRRNKQIFGISERRRIPSIFDIQETSWKWLKSKVGGFSNSLNQFISYPKECIGW</sequence>
<dbReference type="Proteomes" id="UP001157006">
    <property type="component" value="Chromosome 5"/>
</dbReference>
<gene>
    <name evidence="2" type="ORF">VFH_V013240</name>
</gene>
<dbReference type="InterPro" id="IPR026960">
    <property type="entry name" value="RVT-Znf"/>
</dbReference>
<feature type="domain" description="Reverse transcriptase zinc-binding" evidence="1">
    <location>
        <begin position="13"/>
        <end position="81"/>
    </location>
</feature>
<evidence type="ECO:0000259" key="1">
    <source>
        <dbReference type="Pfam" id="PF13966"/>
    </source>
</evidence>
<dbReference type="AlphaFoldDB" id="A0AAV1ARU3"/>
<dbReference type="EMBL" id="OX451740">
    <property type="protein sequence ID" value="CAI8612012.1"/>
    <property type="molecule type" value="Genomic_DNA"/>
</dbReference>
<organism evidence="2 3">
    <name type="scientific">Vicia faba</name>
    <name type="common">Broad bean</name>
    <name type="synonym">Faba vulgaris</name>
    <dbReference type="NCBI Taxonomy" id="3906"/>
    <lineage>
        <taxon>Eukaryota</taxon>
        <taxon>Viridiplantae</taxon>
        <taxon>Streptophyta</taxon>
        <taxon>Embryophyta</taxon>
        <taxon>Tracheophyta</taxon>
        <taxon>Spermatophyta</taxon>
        <taxon>Magnoliopsida</taxon>
        <taxon>eudicotyledons</taxon>
        <taxon>Gunneridae</taxon>
        <taxon>Pentapetalae</taxon>
        <taxon>rosids</taxon>
        <taxon>fabids</taxon>
        <taxon>Fabales</taxon>
        <taxon>Fabaceae</taxon>
        <taxon>Papilionoideae</taxon>
        <taxon>50 kb inversion clade</taxon>
        <taxon>NPAAA clade</taxon>
        <taxon>Hologalegina</taxon>
        <taxon>IRL clade</taxon>
        <taxon>Fabeae</taxon>
        <taxon>Vicia</taxon>
    </lineage>
</organism>
<proteinExistence type="predicted"/>
<evidence type="ECO:0000313" key="2">
    <source>
        <dbReference type="EMBL" id="CAI8612012.1"/>
    </source>
</evidence>
<keyword evidence="3" id="KW-1185">Reference proteome</keyword>
<dbReference type="Pfam" id="PF13966">
    <property type="entry name" value="zf-RVT"/>
    <property type="match status" value="1"/>
</dbReference>
<reference evidence="2 3" key="1">
    <citation type="submission" date="2023-01" db="EMBL/GenBank/DDBJ databases">
        <authorList>
            <person name="Kreplak J."/>
        </authorList>
    </citation>
    <scope>NUCLEOTIDE SEQUENCE [LARGE SCALE GENOMIC DNA]</scope>
</reference>
<protein>
    <recommendedName>
        <fullName evidence="1">Reverse transcriptase zinc-binding domain-containing protein</fullName>
    </recommendedName>
</protein>